<organism evidence="1 2">
    <name type="scientific">Thalassiosira oceanica</name>
    <name type="common">Marine diatom</name>
    <dbReference type="NCBI Taxonomy" id="159749"/>
    <lineage>
        <taxon>Eukaryota</taxon>
        <taxon>Sar</taxon>
        <taxon>Stramenopiles</taxon>
        <taxon>Ochrophyta</taxon>
        <taxon>Bacillariophyta</taxon>
        <taxon>Coscinodiscophyceae</taxon>
        <taxon>Thalassiosirophycidae</taxon>
        <taxon>Thalassiosirales</taxon>
        <taxon>Thalassiosiraceae</taxon>
        <taxon>Thalassiosira</taxon>
    </lineage>
</organism>
<protein>
    <submittedName>
        <fullName evidence="1">Uncharacterized protein</fullName>
    </submittedName>
</protein>
<dbReference type="AlphaFoldDB" id="K0S4Y6"/>
<dbReference type="Proteomes" id="UP000266841">
    <property type="component" value="Unassembled WGS sequence"/>
</dbReference>
<evidence type="ECO:0000313" key="1">
    <source>
        <dbReference type="EMBL" id="EJK60315.1"/>
    </source>
</evidence>
<proteinExistence type="predicted"/>
<gene>
    <name evidence="1" type="ORF">THAOC_19353</name>
</gene>
<sequence length="201" mass="22245">MEIALRRLDDLGGRLHQLDQNALLADTSFPFGWMNVTSWPDAPFLMPPGNAKDNVALEMISRRVPAWKATLSDYNEDSRQNCRCNTHRWQTSGHSMMNLTPFTLTAMVRFSPDLLMATVRRAGRASIGIANKVFAFRPRRRCTILELKGEGCSLAPDLATCKAGRVDAMCDDDVACSVWAAAPPKPATRARAQHRASGRAD</sequence>
<keyword evidence="2" id="KW-1185">Reference proteome</keyword>
<reference evidence="1 2" key="1">
    <citation type="journal article" date="2012" name="Genome Biol.">
        <title>Genome and low-iron response of an oceanic diatom adapted to chronic iron limitation.</title>
        <authorList>
            <person name="Lommer M."/>
            <person name="Specht M."/>
            <person name="Roy A.S."/>
            <person name="Kraemer L."/>
            <person name="Andreson R."/>
            <person name="Gutowska M.A."/>
            <person name="Wolf J."/>
            <person name="Bergner S.V."/>
            <person name="Schilhabel M.B."/>
            <person name="Klostermeier U.C."/>
            <person name="Beiko R.G."/>
            <person name="Rosenstiel P."/>
            <person name="Hippler M."/>
            <person name="Laroche J."/>
        </authorList>
    </citation>
    <scope>NUCLEOTIDE SEQUENCE [LARGE SCALE GENOMIC DNA]</scope>
    <source>
        <strain evidence="1 2">CCMP1005</strain>
    </source>
</reference>
<comment type="caution">
    <text evidence="1">The sequence shown here is derived from an EMBL/GenBank/DDBJ whole genome shotgun (WGS) entry which is preliminary data.</text>
</comment>
<accession>K0S4Y6</accession>
<evidence type="ECO:0000313" key="2">
    <source>
        <dbReference type="Proteomes" id="UP000266841"/>
    </source>
</evidence>
<dbReference type="EMBL" id="AGNL01021245">
    <property type="protein sequence ID" value="EJK60315.1"/>
    <property type="molecule type" value="Genomic_DNA"/>
</dbReference>
<name>K0S4Y6_THAOC</name>